<evidence type="ECO:0000313" key="3">
    <source>
        <dbReference type="Proteomes" id="UP001177023"/>
    </source>
</evidence>
<evidence type="ECO:0000313" key="2">
    <source>
        <dbReference type="EMBL" id="CAJ0560960.1"/>
    </source>
</evidence>
<evidence type="ECO:0000256" key="1">
    <source>
        <dbReference type="SAM" id="MobiDB-lite"/>
    </source>
</evidence>
<accession>A0AA36FQG1</accession>
<reference evidence="2" key="1">
    <citation type="submission" date="2023-06" db="EMBL/GenBank/DDBJ databases">
        <authorList>
            <person name="Delattre M."/>
        </authorList>
    </citation>
    <scope>NUCLEOTIDE SEQUENCE</scope>
    <source>
        <strain evidence="2">AF72</strain>
    </source>
</reference>
<organism evidence="2 3">
    <name type="scientific">Mesorhabditis spiculigera</name>
    <dbReference type="NCBI Taxonomy" id="96644"/>
    <lineage>
        <taxon>Eukaryota</taxon>
        <taxon>Metazoa</taxon>
        <taxon>Ecdysozoa</taxon>
        <taxon>Nematoda</taxon>
        <taxon>Chromadorea</taxon>
        <taxon>Rhabditida</taxon>
        <taxon>Rhabditina</taxon>
        <taxon>Rhabditomorpha</taxon>
        <taxon>Rhabditoidea</taxon>
        <taxon>Rhabditidae</taxon>
        <taxon>Mesorhabditinae</taxon>
        <taxon>Mesorhabditis</taxon>
    </lineage>
</organism>
<gene>
    <name evidence="2" type="ORF">MSPICULIGERA_LOCUS1692</name>
</gene>
<dbReference type="Proteomes" id="UP001177023">
    <property type="component" value="Unassembled WGS sequence"/>
</dbReference>
<dbReference type="EMBL" id="CATQJA010000515">
    <property type="protein sequence ID" value="CAJ0560960.1"/>
    <property type="molecule type" value="Genomic_DNA"/>
</dbReference>
<comment type="caution">
    <text evidence="2">The sequence shown here is derived from an EMBL/GenBank/DDBJ whole genome shotgun (WGS) entry which is preliminary data.</text>
</comment>
<feature type="compositionally biased region" description="Polar residues" evidence="1">
    <location>
        <begin position="179"/>
        <end position="196"/>
    </location>
</feature>
<feature type="non-terminal residue" evidence="2">
    <location>
        <position position="1"/>
    </location>
</feature>
<feature type="region of interest" description="Disordered" evidence="1">
    <location>
        <begin position="152"/>
        <end position="200"/>
    </location>
</feature>
<protein>
    <submittedName>
        <fullName evidence="2">Uncharacterized protein</fullName>
    </submittedName>
</protein>
<sequence>MDPARGPSPPEEPDPPRHDEPGPGLRHFRAPVPPVLSVPVPDSALFSSQEFLAYSDRIAYFDAQFEPTSDDDILSEFFVPSASSSRVALSRSSTSTIGRQVDALTVQDSVLIPSSPAVSDQPEFSAFSDTSEYADDPSDFCPYTDPIGYYDYHEPLDALSPAPRASQQPGPSRPDTSIPLRTSTLPSSFNFSQQPGPTKEPLRRLTLLQHGEPPMPTRLRRDVLGRQARNGAPEAPETPLQLLKHEPWNLRRNVGHAKRVMQSGMLNKYQVRKPENAWLDSSVFVKLIKFCARVSETLRVGGLE</sequence>
<proteinExistence type="predicted"/>
<keyword evidence="3" id="KW-1185">Reference proteome</keyword>
<name>A0AA36FQG1_9BILA</name>
<feature type="region of interest" description="Disordered" evidence="1">
    <location>
        <begin position="1"/>
        <end position="31"/>
    </location>
</feature>
<feature type="compositionally biased region" description="Pro residues" evidence="1">
    <location>
        <begin position="1"/>
        <end position="10"/>
    </location>
</feature>
<dbReference type="AlphaFoldDB" id="A0AA36FQG1"/>